<dbReference type="EMBL" id="SKBQ01000010">
    <property type="protein sequence ID" value="TPX18682.1"/>
    <property type="molecule type" value="Genomic_DNA"/>
</dbReference>
<dbReference type="RefSeq" id="XP_031000393.1">
    <property type="nucleotide sequence ID" value="XM_031136739.1"/>
</dbReference>
<dbReference type="Proteomes" id="UP000319257">
    <property type="component" value="Unassembled WGS sequence"/>
</dbReference>
<evidence type="ECO:0000313" key="3">
    <source>
        <dbReference type="Proteomes" id="UP000319257"/>
    </source>
</evidence>
<accession>A0A507B8P7</accession>
<dbReference type="GeneID" id="41969986"/>
<protein>
    <submittedName>
        <fullName evidence="2">Uncharacterized protein</fullName>
    </submittedName>
</protein>
<sequence length="174" mass="19492">MLSLLTAIPSLFALSINVNFSSAAHAGFHVQFPWSSRGPNPKTRPEIEVYDPFCGYPRLSRTFLSFSGHPGDIVTVLYTRNRAPKKRDDFPHIILQDVPIQPSGQLCVNVTIPFQTEVNEMGVMYFEGKDPHTGNVEYHCSDVRMADKEALPEEHPAMCAGNNETLIPMPDEYL</sequence>
<dbReference type="InParanoid" id="A0A507B8P7"/>
<feature type="signal peptide" evidence="1">
    <location>
        <begin position="1"/>
        <end position="23"/>
    </location>
</feature>
<keyword evidence="3" id="KW-1185">Reference proteome</keyword>
<feature type="chain" id="PRO_5021490796" evidence="1">
    <location>
        <begin position="24"/>
        <end position="174"/>
    </location>
</feature>
<name>A0A507B8P7_9PEZI</name>
<reference evidence="2 3" key="1">
    <citation type="submission" date="2019-06" db="EMBL/GenBank/DDBJ databases">
        <title>Draft genome sequence of the filamentous fungus Phialemoniopsis curvata isolated from diesel fuel.</title>
        <authorList>
            <person name="Varaljay V.A."/>
            <person name="Lyon W.J."/>
            <person name="Crouch A.L."/>
            <person name="Drake C.E."/>
            <person name="Hollomon J.M."/>
            <person name="Nadeau L.J."/>
            <person name="Nunn H.S."/>
            <person name="Stevenson B.S."/>
            <person name="Bojanowski C.L."/>
            <person name="Crookes-Goodson W.J."/>
        </authorList>
    </citation>
    <scope>NUCLEOTIDE SEQUENCE [LARGE SCALE GENOMIC DNA]</scope>
    <source>
        <strain evidence="2 3">D216</strain>
    </source>
</reference>
<organism evidence="2 3">
    <name type="scientific">Thyridium curvatum</name>
    <dbReference type="NCBI Taxonomy" id="1093900"/>
    <lineage>
        <taxon>Eukaryota</taxon>
        <taxon>Fungi</taxon>
        <taxon>Dikarya</taxon>
        <taxon>Ascomycota</taxon>
        <taxon>Pezizomycotina</taxon>
        <taxon>Sordariomycetes</taxon>
        <taxon>Sordariomycetidae</taxon>
        <taxon>Thyridiales</taxon>
        <taxon>Thyridiaceae</taxon>
        <taxon>Thyridium</taxon>
    </lineage>
</organism>
<evidence type="ECO:0000313" key="2">
    <source>
        <dbReference type="EMBL" id="TPX18682.1"/>
    </source>
</evidence>
<dbReference type="OrthoDB" id="4791183at2759"/>
<proteinExistence type="predicted"/>
<comment type="caution">
    <text evidence="2">The sequence shown here is derived from an EMBL/GenBank/DDBJ whole genome shotgun (WGS) entry which is preliminary data.</text>
</comment>
<keyword evidence="1" id="KW-0732">Signal</keyword>
<gene>
    <name evidence="2" type="ORF">E0L32_002539</name>
</gene>
<evidence type="ECO:0000256" key="1">
    <source>
        <dbReference type="SAM" id="SignalP"/>
    </source>
</evidence>
<dbReference type="AlphaFoldDB" id="A0A507B8P7"/>